<feature type="compositionally biased region" description="Gly residues" evidence="1">
    <location>
        <begin position="211"/>
        <end position="223"/>
    </location>
</feature>
<keyword evidence="2" id="KW-0812">Transmembrane</keyword>
<feature type="transmembrane region" description="Helical" evidence="2">
    <location>
        <begin position="143"/>
        <end position="162"/>
    </location>
</feature>
<evidence type="ECO:0000256" key="1">
    <source>
        <dbReference type="SAM" id="MobiDB-lite"/>
    </source>
</evidence>
<proteinExistence type="predicted"/>
<dbReference type="RefSeq" id="WP_111498632.1">
    <property type="nucleotide sequence ID" value="NZ_QKYN01000003.1"/>
</dbReference>
<feature type="transmembrane region" description="Helical" evidence="2">
    <location>
        <begin position="20"/>
        <end position="40"/>
    </location>
</feature>
<evidence type="ECO:0000313" key="3">
    <source>
        <dbReference type="EMBL" id="RAG87600.1"/>
    </source>
</evidence>
<protein>
    <submittedName>
        <fullName evidence="3">Uncharacterized protein</fullName>
    </submittedName>
</protein>
<dbReference type="OrthoDB" id="3481735at2"/>
<dbReference type="EMBL" id="QKYN01000003">
    <property type="protein sequence ID" value="RAG87600.1"/>
    <property type="molecule type" value="Genomic_DNA"/>
</dbReference>
<name>A0A2X0KLS0_9ACTN</name>
<sequence>MEDLENQGAKPKRRTLDLSLTQVAASALAAVVGAVLASQLGVYGTILGAAVVSIGATTGTAVLQHLFRRTGEQLREMTATTAELEHPASAAEPAGDKETQVFDPFDPGGDHTRMMARINPPDQGEAVAVYRGRTNLKPKSWKVYAVTATIVFGLAMGTVGVIEVASGKPAANFFGGSGGSGGGGKPNSGASAPVDPSSGASTSADHAGDTGRSGGTSGTGGQGSSNSGNASPNPGTSSSPHPSTSPSQSPDPVTTPTPTPDTSSGAATPQTTPSS</sequence>
<keyword evidence="2" id="KW-0472">Membrane</keyword>
<dbReference type="Proteomes" id="UP000248889">
    <property type="component" value="Unassembled WGS sequence"/>
</dbReference>
<gene>
    <name evidence="3" type="ORF">DN069_00295</name>
</gene>
<keyword evidence="2" id="KW-1133">Transmembrane helix</keyword>
<feature type="transmembrane region" description="Helical" evidence="2">
    <location>
        <begin position="46"/>
        <end position="67"/>
    </location>
</feature>
<evidence type="ECO:0000256" key="2">
    <source>
        <dbReference type="SAM" id="Phobius"/>
    </source>
</evidence>
<dbReference type="AlphaFoldDB" id="A0A2X0KLS0"/>
<feature type="region of interest" description="Disordered" evidence="1">
    <location>
        <begin position="180"/>
        <end position="275"/>
    </location>
</feature>
<evidence type="ECO:0000313" key="4">
    <source>
        <dbReference type="Proteomes" id="UP000248889"/>
    </source>
</evidence>
<accession>A0A2X0KLS0</accession>
<feature type="compositionally biased region" description="Low complexity" evidence="1">
    <location>
        <begin position="224"/>
        <end position="252"/>
    </location>
</feature>
<keyword evidence="4" id="KW-1185">Reference proteome</keyword>
<reference evidence="3 4" key="1">
    <citation type="submission" date="2018-06" db="EMBL/GenBank/DDBJ databases">
        <title>Streptacidiphilus pinicola sp. nov., isolated from pine grove soil.</title>
        <authorList>
            <person name="Roh S.G."/>
            <person name="Park S."/>
            <person name="Kim M.-K."/>
            <person name="Yun B.-R."/>
            <person name="Park J."/>
            <person name="Kim M.J."/>
            <person name="Kim Y.S."/>
            <person name="Kim S.B."/>
        </authorList>
    </citation>
    <scope>NUCLEOTIDE SEQUENCE [LARGE SCALE GENOMIC DNA]</scope>
    <source>
        <strain evidence="3 4">MMS16-CNU450</strain>
    </source>
</reference>
<organism evidence="3 4">
    <name type="scientific">Streptacidiphilus pinicola</name>
    <dbReference type="NCBI Taxonomy" id="2219663"/>
    <lineage>
        <taxon>Bacteria</taxon>
        <taxon>Bacillati</taxon>
        <taxon>Actinomycetota</taxon>
        <taxon>Actinomycetes</taxon>
        <taxon>Kitasatosporales</taxon>
        <taxon>Streptomycetaceae</taxon>
        <taxon>Streptacidiphilus</taxon>
    </lineage>
</organism>
<comment type="caution">
    <text evidence="3">The sequence shown here is derived from an EMBL/GenBank/DDBJ whole genome shotgun (WGS) entry which is preliminary data.</text>
</comment>
<feature type="compositionally biased region" description="Polar residues" evidence="1">
    <location>
        <begin position="265"/>
        <end position="275"/>
    </location>
</feature>